<dbReference type="InterPro" id="IPR009742">
    <property type="entry name" value="Curlin_rpt"/>
</dbReference>
<evidence type="ECO:0000256" key="1">
    <source>
        <dbReference type="ARBA" id="ARBA00009766"/>
    </source>
</evidence>
<reference evidence="4 7" key="2">
    <citation type="submission" date="2019-12" db="EMBL/GenBank/DDBJ databases">
        <authorList>
            <person name="Zheng J."/>
        </authorList>
    </citation>
    <scope>NUCLEOTIDE SEQUENCE [LARGE SCALE GENOMIC DNA]</scope>
    <source>
        <strain evidence="4 7">DSM 27347</strain>
    </source>
</reference>
<name>A0A1G7QVU2_9SPHN</name>
<organism evidence="5 6">
    <name type="scientific">Sphingomonas carotinifaciens</name>
    <dbReference type="NCBI Taxonomy" id="1166323"/>
    <lineage>
        <taxon>Bacteria</taxon>
        <taxon>Pseudomonadati</taxon>
        <taxon>Pseudomonadota</taxon>
        <taxon>Alphaproteobacteria</taxon>
        <taxon>Sphingomonadales</taxon>
        <taxon>Sphingomonadaceae</taxon>
        <taxon>Sphingomonas</taxon>
    </lineage>
</organism>
<feature type="signal peptide" evidence="3">
    <location>
        <begin position="1"/>
        <end position="20"/>
    </location>
</feature>
<evidence type="ECO:0000256" key="3">
    <source>
        <dbReference type="SAM" id="SignalP"/>
    </source>
</evidence>
<protein>
    <submittedName>
        <fullName evidence="5">Curlin associated repeat-containing protein</fullName>
    </submittedName>
</protein>
<comment type="similarity">
    <text evidence="1">Belongs to the CsgA/CsgB family.</text>
</comment>
<dbReference type="RefSeq" id="WP_160146858.1">
    <property type="nucleotide sequence ID" value="NZ_FNBI01000009.1"/>
</dbReference>
<evidence type="ECO:0000313" key="6">
    <source>
        <dbReference type="Proteomes" id="UP000323502"/>
    </source>
</evidence>
<dbReference type="OrthoDB" id="8320855at2"/>
<dbReference type="EMBL" id="WSUT01000002">
    <property type="protein sequence ID" value="MWC42372.1"/>
    <property type="molecule type" value="Genomic_DNA"/>
</dbReference>
<dbReference type="Pfam" id="PF07012">
    <property type="entry name" value="Curlin_rpt"/>
    <property type="match status" value="1"/>
</dbReference>
<feature type="chain" id="PRO_5036307369" evidence="3">
    <location>
        <begin position="21"/>
        <end position="182"/>
    </location>
</feature>
<evidence type="ECO:0000256" key="2">
    <source>
        <dbReference type="ARBA" id="ARBA00022729"/>
    </source>
</evidence>
<accession>A0A1G7QVU2</accession>
<keyword evidence="2 3" id="KW-0732">Signal</keyword>
<keyword evidence="6" id="KW-1185">Reference proteome</keyword>
<dbReference type="Proteomes" id="UP000436801">
    <property type="component" value="Unassembled WGS sequence"/>
</dbReference>
<dbReference type="EMBL" id="FNBI01000009">
    <property type="protein sequence ID" value="SDG02627.1"/>
    <property type="molecule type" value="Genomic_DNA"/>
</dbReference>
<sequence length="182" mass="19106">MKILVLASASVLAFATPALAQTVSNQSYVQQIGNENAATVLQNDDTNVSQIFQASSNDTALVEMSGGNNQSLVLQQKTDFVSGRNDSQTRMSGYNGTSITSQSGEGNYANVTFSPASGDSSSLIMQDGKGNEAIVASGDWGNASVITQTFDENYANVYQDGYNNVSVVVQDGLANTANVTQH</sequence>
<dbReference type="Proteomes" id="UP000323502">
    <property type="component" value="Unassembled WGS sequence"/>
</dbReference>
<evidence type="ECO:0000313" key="5">
    <source>
        <dbReference type="EMBL" id="SDG02627.1"/>
    </source>
</evidence>
<proteinExistence type="inferred from homology"/>
<evidence type="ECO:0000313" key="7">
    <source>
        <dbReference type="Proteomes" id="UP000436801"/>
    </source>
</evidence>
<evidence type="ECO:0000313" key="4">
    <source>
        <dbReference type="EMBL" id="MWC42372.1"/>
    </source>
</evidence>
<dbReference type="GO" id="GO:0009289">
    <property type="term" value="C:pilus"/>
    <property type="evidence" value="ECO:0007669"/>
    <property type="project" value="InterPro"/>
</dbReference>
<dbReference type="AlphaFoldDB" id="A0A1G7QVU2"/>
<dbReference type="GO" id="GO:0007155">
    <property type="term" value="P:cell adhesion"/>
    <property type="evidence" value="ECO:0007669"/>
    <property type="project" value="InterPro"/>
</dbReference>
<gene>
    <name evidence="4" type="ORF">GQR91_01675</name>
    <name evidence="5" type="ORF">SAMN05216557_10964</name>
</gene>
<reference evidence="5 6" key="1">
    <citation type="submission" date="2016-10" db="EMBL/GenBank/DDBJ databases">
        <authorList>
            <person name="Varghese N."/>
            <person name="Submissions S."/>
        </authorList>
    </citation>
    <scope>NUCLEOTIDE SEQUENCE [LARGE SCALE GENOMIC DNA]</scope>
    <source>
        <strain evidence="5 6">S7-754</strain>
    </source>
</reference>